<dbReference type="eggNOG" id="KOG4159">
    <property type="taxonomic scope" value="Eukaryota"/>
</dbReference>
<dbReference type="PROSITE" id="PS00518">
    <property type="entry name" value="ZF_RING_1"/>
    <property type="match status" value="1"/>
</dbReference>
<dbReference type="VEuPathDB" id="PlasmoDB:PKNOH_S120140100"/>
<proteinExistence type="predicted"/>
<dbReference type="InterPro" id="IPR001841">
    <property type="entry name" value="Znf_RING"/>
</dbReference>
<keyword evidence="6" id="KW-0812">Transmembrane</keyword>
<dbReference type="EMBL" id="NETL01000026">
    <property type="protein sequence ID" value="OTN64869.1"/>
    <property type="molecule type" value="Genomic_DNA"/>
</dbReference>
<dbReference type="PANTHER" id="PTHR23327:SF51">
    <property type="entry name" value="TRANSCRIPTIONAL REGULATOR OF YEAST FORM ADHERENCE 3"/>
    <property type="match status" value="1"/>
</dbReference>
<dbReference type="OMA" id="WFKTTNT"/>
<dbReference type="InterPro" id="IPR046336">
    <property type="entry name" value="Lon_prtase_N_sf"/>
</dbReference>
<feature type="compositionally biased region" description="Polar residues" evidence="5">
    <location>
        <begin position="18"/>
        <end position="31"/>
    </location>
</feature>
<dbReference type="SMART" id="SM00184">
    <property type="entry name" value="RING"/>
    <property type="match status" value="1"/>
</dbReference>
<reference evidence="8 9" key="1">
    <citation type="submission" date="2017-05" db="EMBL/GenBank/DDBJ databases">
        <title>PacBio assembly of a Plasmodium knowlesi genome sequence with Hi-C correction and manual annotation of the SICAvar gene family.</title>
        <authorList>
            <person name="Lapp S.A."/>
            <person name="Geraldo J.A."/>
            <person name="Chien J.-T."/>
            <person name="Ay F."/>
            <person name="Pakala S.B."/>
            <person name="Batugedara G."/>
            <person name="Humphrey J.C."/>
            <person name="Debarry J.D."/>
            <person name="Le Roch K.G."/>
            <person name="Galinski M.R."/>
            <person name="Kissinger J.C."/>
        </authorList>
    </citation>
    <scope>NUCLEOTIDE SEQUENCE [LARGE SCALE GENOMIC DNA]</scope>
    <source>
        <strain evidence="9">Malayan Strain Pk1 (A+)</strain>
    </source>
</reference>
<feature type="region of interest" description="Disordered" evidence="5">
    <location>
        <begin position="1"/>
        <end position="125"/>
    </location>
</feature>
<evidence type="ECO:0000256" key="5">
    <source>
        <dbReference type="SAM" id="MobiDB-lite"/>
    </source>
</evidence>
<feature type="domain" description="RING-type" evidence="7">
    <location>
        <begin position="133"/>
        <end position="171"/>
    </location>
</feature>
<keyword evidence="2 4" id="KW-0863">Zinc-finger</keyword>
<name>A0A1Y3DL17_PLAKN</name>
<comment type="caution">
    <text evidence="8">The sequence shown here is derived from an EMBL/GenBank/DDBJ whole genome shotgun (WGS) entry which is preliminary data.</text>
</comment>
<keyword evidence="6" id="KW-0472">Membrane</keyword>
<protein>
    <submittedName>
        <fullName evidence="8">Putative RING zinc finger protein</fullName>
    </submittedName>
</protein>
<accession>A0A1Y3DL17</accession>
<dbReference type="InterPro" id="IPR013083">
    <property type="entry name" value="Znf_RING/FYVE/PHD"/>
</dbReference>
<keyword evidence="1" id="KW-0479">Metal-binding</keyword>
<keyword evidence="3" id="KW-0862">Zinc</keyword>
<dbReference type="AlphaFoldDB" id="A0A1Y3DL17"/>
<dbReference type="Gene3D" id="2.30.130.40">
    <property type="entry name" value="LON domain-like"/>
    <property type="match status" value="1"/>
</dbReference>
<feature type="compositionally biased region" description="Basic and acidic residues" evidence="5">
    <location>
        <begin position="91"/>
        <end position="104"/>
    </location>
</feature>
<feature type="compositionally biased region" description="Polar residues" evidence="5">
    <location>
        <begin position="45"/>
        <end position="55"/>
    </location>
</feature>
<dbReference type="VEuPathDB" id="PlasmoDB:PKNH_0921100"/>
<evidence type="ECO:0000256" key="4">
    <source>
        <dbReference type="PROSITE-ProRule" id="PRU00175"/>
    </source>
</evidence>
<dbReference type="GO" id="GO:0008270">
    <property type="term" value="F:zinc ion binding"/>
    <property type="evidence" value="ECO:0007669"/>
    <property type="project" value="UniProtKB-KW"/>
</dbReference>
<evidence type="ECO:0000256" key="2">
    <source>
        <dbReference type="ARBA" id="ARBA00022771"/>
    </source>
</evidence>
<dbReference type="SUPFAM" id="SSF57850">
    <property type="entry name" value="RING/U-box"/>
    <property type="match status" value="1"/>
</dbReference>
<dbReference type="Pfam" id="PF13923">
    <property type="entry name" value="zf-C3HC4_2"/>
    <property type="match status" value="1"/>
</dbReference>
<dbReference type="CDD" id="cd16514">
    <property type="entry name" value="RING-HC_LONFs_rpt2"/>
    <property type="match status" value="1"/>
</dbReference>
<dbReference type="PANTHER" id="PTHR23327">
    <property type="entry name" value="RING FINGER PROTEIN 127"/>
    <property type="match status" value="1"/>
</dbReference>
<evidence type="ECO:0000256" key="1">
    <source>
        <dbReference type="ARBA" id="ARBA00022723"/>
    </source>
</evidence>
<evidence type="ECO:0000256" key="3">
    <source>
        <dbReference type="ARBA" id="ARBA00022833"/>
    </source>
</evidence>
<organism evidence="8 9">
    <name type="scientific">Plasmodium knowlesi</name>
    <dbReference type="NCBI Taxonomy" id="5850"/>
    <lineage>
        <taxon>Eukaryota</taxon>
        <taxon>Sar</taxon>
        <taxon>Alveolata</taxon>
        <taxon>Apicomplexa</taxon>
        <taxon>Aconoidasida</taxon>
        <taxon>Haemosporida</taxon>
        <taxon>Plasmodiidae</taxon>
        <taxon>Plasmodium</taxon>
        <taxon>Plasmodium (Plasmodium)</taxon>
    </lineage>
</organism>
<evidence type="ECO:0000259" key="7">
    <source>
        <dbReference type="PROSITE" id="PS50089"/>
    </source>
</evidence>
<evidence type="ECO:0000313" key="8">
    <source>
        <dbReference type="EMBL" id="OTN64869.1"/>
    </source>
</evidence>
<dbReference type="Proteomes" id="UP000195012">
    <property type="component" value="Unassembled WGS sequence"/>
</dbReference>
<feature type="compositionally biased region" description="Basic and acidic residues" evidence="5">
    <location>
        <begin position="112"/>
        <end position="125"/>
    </location>
</feature>
<gene>
    <name evidence="8" type="ORF">PKNOH_S120140100</name>
</gene>
<evidence type="ECO:0000313" key="9">
    <source>
        <dbReference type="Proteomes" id="UP000195012"/>
    </source>
</evidence>
<dbReference type="Gene3D" id="3.30.40.10">
    <property type="entry name" value="Zinc/RING finger domain, C3HC4 (zinc finger)"/>
    <property type="match status" value="1"/>
</dbReference>
<sequence>MADGEESNAIRDEGLLTQDPSDGGTSETSNVFEDVMENGDAPNENIPQGNLNNSMKAHPEDVSQEPSQHRLDGAPHLPPTTARHRFCKKTSSADDAEKCHKGKPDVQTTSQRRKESSPKDESEKEHIPSELECAICMKLLIIPVTIPCGHNFCRDCLEKAKEYKNTCPLCRSNMGDKKNINILLSDLIKEKYPLTYAKRVEEMEMIKREKEKKILKERFDVIKNSSVIPVFKVPFVSGPYFPGEVFDLNIYNEKFIDLIDLISTERTFAITSSKDKSNNEDEKIYGIHVKILQQNKTNQVLCIKCVANFRVLLYNIIHFHQYENYIASHSPLFDESISLNSFEYNLLRESKEVAGGGADTGTGPCQGSFPDSSLCHSKHCDNFRKGVKCNSNCTKQGSCCSDKHPGGNSTSEGGTCKCATSATPSMGMNRESTNQTTNDVGEKKVEELKKLLKTIELEDDINSISLYYDRCRSIMSNPTDTSDYNVYNAMNYYSCIIFSRICLLCIRYQLNRFGNAGIRLFNTKFRNVKLTSSEPSNEELENFSYCLSSAIISRSILKWRWFKTTNTMERLQSITEYFLKKKNKSILALDNSRSPIIHRLFMLDSISSSLLILLFISVIIFVKYFLY</sequence>
<dbReference type="OrthoDB" id="265776at2759"/>
<dbReference type="PROSITE" id="PS50089">
    <property type="entry name" value="ZF_RING_2"/>
    <property type="match status" value="1"/>
</dbReference>
<keyword evidence="6" id="KW-1133">Transmembrane helix</keyword>
<evidence type="ECO:0000256" key="6">
    <source>
        <dbReference type="SAM" id="Phobius"/>
    </source>
</evidence>
<feature type="compositionally biased region" description="Basic and acidic residues" evidence="5">
    <location>
        <begin position="57"/>
        <end position="73"/>
    </location>
</feature>
<feature type="transmembrane region" description="Helical" evidence="6">
    <location>
        <begin position="601"/>
        <end position="626"/>
    </location>
</feature>
<dbReference type="InterPro" id="IPR017907">
    <property type="entry name" value="Znf_RING_CS"/>
</dbReference>